<gene>
    <name evidence="7" type="ORF">SDC9_33194</name>
</gene>
<comment type="subunit">
    <text evidence="2">Monomer.</text>
</comment>
<dbReference type="EC" id="6.2.1.30" evidence="7"/>
<sequence>MPYYNEKIETMPKEELSKLQYHELKKLVTRLYDSSAFYHKKMGETGVKPADITSIADITKLPFMKKTDLRDNYPDGLVCVPHDDLVRYHVSSGTTGKPTVVAYTQNDIDLWSECVARSLVSCGVGKKDVLQVCYGYGLFTGGLGLHYGGEKVGATVIPASTGNSERQIELIQDLKTTVIACTPSYFIHLIDVAKKMGVDFSKDTLLRTAVLGAEPWTDAMRRYIYAESGVTAHNIFGTSEISGPMFTDCSELNGMHICGDIAYTEIIDPKTGEQLPPGEKGELTITVLKKEAIPMIRYRIGDITSIIEGDCACGRTSPRIDRLQGRVDDMLIIRGINVFPSAIEHALLKNPYLTSHFMIEVSRTGPLDDMLVKVELKPDAMTDSINGLMEMQMRTERALRDALNVSAKIELCPPNSLPRFEGKAKRVIDHRVI</sequence>
<reference evidence="7" key="1">
    <citation type="submission" date="2019-08" db="EMBL/GenBank/DDBJ databases">
        <authorList>
            <person name="Kucharzyk K."/>
            <person name="Murdoch R.W."/>
            <person name="Higgins S."/>
            <person name="Loffler F."/>
        </authorList>
    </citation>
    <scope>NUCLEOTIDE SEQUENCE</scope>
</reference>
<dbReference type="AlphaFoldDB" id="A0A644V791"/>
<dbReference type="CDD" id="cd05913">
    <property type="entry name" value="PaaK"/>
    <property type="match status" value="1"/>
</dbReference>
<comment type="pathway">
    <text evidence="1">Aromatic compound metabolism.</text>
</comment>
<dbReference type="PIRSF" id="PIRSF006444">
    <property type="entry name" value="PaaK"/>
    <property type="match status" value="1"/>
</dbReference>
<dbReference type="PANTHER" id="PTHR43845:SF1">
    <property type="entry name" value="BLR5969 PROTEIN"/>
    <property type="match status" value="1"/>
</dbReference>
<evidence type="ECO:0000259" key="5">
    <source>
        <dbReference type="Pfam" id="PF00501"/>
    </source>
</evidence>
<dbReference type="InterPro" id="IPR042099">
    <property type="entry name" value="ANL_N_sf"/>
</dbReference>
<dbReference type="GO" id="GO:0010124">
    <property type="term" value="P:phenylacetate catabolic process"/>
    <property type="evidence" value="ECO:0007669"/>
    <property type="project" value="InterPro"/>
</dbReference>
<dbReference type="InterPro" id="IPR028154">
    <property type="entry name" value="AMP-dep_Lig_C"/>
</dbReference>
<dbReference type="FunFam" id="3.40.50.12780:FF:000016">
    <property type="entry name" value="Phenylacetate-coenzyme A ligase"/>
    <property type="match status" value="1"/>
</dbReference>
<keyword evidence="3 7" id="KW-0436">Ligase</keyword>
<dbReference type="EMBL" id="VSSQ01000234">
    <property type="protein sequence ID" value="MPL87200.1"/>
    <property type="molecule type" value="Genomic_DNA"/>
</dbReference>
<dbReference type="GO" id="GO:0000166">
    <property type="term" value="F:nucleotide binding"/>
    <property type="evidence" value="ECO:0007669"/>
    <property type="project" value="UniProtKB-KW"/>
</dbReference>
<comment type="caution">
    <text evidence="7">The sequence shown here is derived from an EMBL/GenBank/DDBJ whole genome shotgun (WGS) entry which is preliminary data.</text>
</comment>
<dbReference type="Pfam" id="PF14535">
    <property type="entry name" value="AMP-binding_C_2"/>
    <property type="match status" value="1"/>
</dbReference>
<dbReference type="Pfam" id="PF00501">
    <property type="entry name" value="AMP-binding"/>
    <property type="match status" value="1"/>
</dbReference>
<dbReference type="Gene3D" id="3.40.50.12780">
    <property type="entry name" value="N-terminal domain of ligase-like"/>
    <property type="match status" value="1"/>
</dbReference>
<proteinExistence type="predicted"/>
<evidence type="ECO:0000256" key="3">
    <source>
        <dbReference type="ARBA" id="ARBA00022598"/>
    </source>
</evidence>
<evidence type="ECO:0000256" key="1">
    <source>
        <dbReference type="ARBA" id="ARBA00005211"/>
    </source>
</evidence>
<feature type="domain" description="AMP-dependent ligase C-terminal" evidence="6">
    <location>
        <begin position="335"/>
        <end position="431"/>
    </location>
</feature>
<protein>
    <submittedName>
        <fullName evidence="7">Phenylacetate-coenzyme A ligase</fullName>
        <ecNumber evidence="7">6.2.1.30</ecNumber>
    </submittedName>
</protein>
<evidence type="ECO:0000256" key="2">
    <source>
        <dbReference type="ARBA" id="ARBA00011245"/>
    </source>
</evidence>
<keyword evidence="4" id="KW-0547">Nucleotide-binding</keyword>
<evidence type="ECO:0000256" key="4">
    <source>
        <dbReference type="ARBA" id="ARBA00022741"/>
    </source>
</evidence>
<dbReference type="Gene3D" id="3.30.300.30">
    <property type="match status" value="1"/>
</dbReference>
<organism evidence="7">
    <name type="scientific">bioreactor metagenome</name>
    <dbReference type="NCBI Taxonomy" id="1076179"/>
    <lineage>
        <taxon>unclassified sequences</taxon>
        <taxon>metagenomes</taxon>
        <taxon>ecological metagenomes</taxon>
    </lineage>
</organism>
<evidence type="ECO:0000259" key="6">
    <source>
        <dbReference type="Pfam" id="PF14535"/>
    </source>
</evidence>
<dbReference type="GO" id="GO:0047475">
    <property type="term" value="F:phenylacetate-CoA ligase activity"/>
    <property type="evidence" value="ECO:0007669"/>
    <property type="project" value="UniProtKB-EC"/>
</dbReference>
<name>A0A644V791_9ZZZZ</name>
<dbReference type="InterPro" id="IPR000873">
    <property type="entry name" value="AMP-dep_synth/lig_dom"/>
</dbReference>
<feature type="domain" description="AMP-dependent synthetase/ligase" evidence="5">
    <location>
        <begin position="74"/>
        <end position="285"/>
    </location>
</feature>
<accession>A0A644V791</accession>
<evidence type="ECO:0000313" key="7">
    <source>
        <dbReference type="EMBL" id="MPL87200.1"/>
    </source>
</evidence>
<dbReference type="SUPFAM" id="SSF56801">
    <property type="entry name" value="Acetyl-CoA synthetase-like"/>
    <property type="match status" value="1"/>
</dbReference>
<dbReference type="PANTHER" id="PTHR43845">
    <property type="entry name" value="BLR5969 PROTEIN"/>
    <property type="match status" value="1"/>
</dbReference>
<dbReference type="InterPro" id="IPR045851">
    <property type="entry name" value="AMP-bd_C_sf"/>
</dbReference>
<dbReference type="InterPro" id="IPR011880">
    <property type="entry name" value="PA_CoA_ligase"/>
</dbReference>